<feature type="binding site" evidence="9">
    <location>
        <begin position="277"/>
        <end position="281"/>
    </location>
    <ligand>
        <name>GTP</name>
        <dbReference type="ChEBI" id="CHEBI:37565"/>
    </ligand>
</feature>
<evidence type="ECO:0000313" key="13">
    <source>
        <dbReference type="Proteomes" id="UP001279681"/>
    </source>
</evidence>
<comment type="similarity">
    <text evidence="9">Belongs to the GTP-binding SRP family. FtsY subfamily.</text>
</comment>
<dbReference type="InterPro" id="IPR004390">
    <property type="entry name" value="SR_rcpt_FtsY"/>
</dbReference>
<keyword evidence="13" id="KW-1185">Reference proteome</keyword>
<dbReference type="NCBIfam" id="TIGR00064">
    <property type="entry name" value="ftsY"/>
    <property type="match status" value="1"/>
</dbReference>
<keyword evidence="6 9" id="KW-0472">Membrane</keyword>
<evidence type="ECO:0000256" key="1">
    <source>
        <dbReference type="ARBA" id="ARBA00022475"/>
    </source>
</evidence>
<proteinExistence type="inferred from homology"/>
<organism evidence="12 13">
    <name type="scientific">Candidatus Cetobacterium colombiensis</name>
    <dbReference type="NCBI Taxonomy" id="3073100"/>
    <lineage>
        <taxon>Bacteria</taxon>
        <taxon>Fusobacteriati</taxon>
        <taxon>Fusobacteriota</taxon>
        <taxon>Fusobacteriia</taxon>
        <taxon>Fusobacteriales</taxon>
        <taxon>Fusobacteriaceae</taxon>
        <taxon>Cetobacterium</taxon>
    </lineage>
</organism>
<keyword evidence="10" id="KW-0175">Coiled coil</keyword>
<comment type="function">
    <text evidence="9">Involved in targeting and insertion of nascent membrane proteins into the cytoplasmic membrane. Acts as a receptor for the complex formed by the signal recognition particle (SRP) and the ribosome-nascent chain (RNC).</text>
</comment>
<keyword evidence="4 9" id="KW-0378">Hydrolase</keyword>
<evidence type="ECO:0000313" key="12">
    <source>
        <dbReference type="EMBL" id="MDX8336367.1"/>
    </source>
</evidence>
<dbReference type="Gene3D" id="3.40.50.300">
    <property type="entry name" value="P-loop containing nucleotide triphosphate hydrolases"/>
    <property type="match status" value="1"/>
</dbReference>
<dbReference type="PANTHER" id="PTHR43134:SF1">
    <property type="entry name" value="SIGNAL RECOGNITION PARTICLE RECEPTOR SUBUNIT ALPHA"/>
    <property type="match status" value="1"/>
</dbReference>
<protein>
    <recommendedName>
        <fullName evidence="9">Signal recognition particle receptor FtsY</fullName>
        <shortName evidence="9">SRP receptor</shortName>
        <ecNumber evidence="9">3.6.5.4</ecNumber>
    </recommendedName>
</protein>
<dbReference type="SUPFAM" id="SSF52540">
    <property type="entry name" value="P-loop containing nucleoside triphosphate hydrolases"/>
    <property type="match status" value="1"/>
</dbReference>
<evidence type="ECO:0000256" key="3">
    <source>
        <dbReference type="ARBA" id="ARBA00022741"/>
    </source>
</evidence>
<keyword evidence="3 9" id="KW-0547">Nucleotide-binding</keyword>
<keyword evidence="7 9" id="KW-0675">Receptor</keyword>
<keyword evidence="1 9" id="KW-1003">Cell membrane</keyword>
<dbReference type="InterPro" id="IPR013822">
    <property type="entry name" value="Signal_recog_particl_SRP54_hlx"/>
</dbReference>
<gene>
    <name evidence="9 12" type="primary">ftsY</name>
    <name evidence="12" type="ORF">RFV38_07645</name>
</gene>
<reference evidence="13" key="1">
    <citation type="submission" date="2023-07" db="EMBL/GenBank/DDBJ databases">
        <authorList>
            <person name="Colorado M.A."/>
            <person name="Villamil L.M."/>
            <person name="Melo J.F."/>
            <person name="Rodriguez J.A."/>
            <person name="Ruiz R.Y."/>
        </authorList>
    </citation>
    <scope>NUCLEOTIDE SEQUENCE [LARGE SCALE GENOMIC DNA]</scope>
    <source>
        <strain evidence="13">C33</strain>
    </source>
</reference>
<feature type="domain" description="SRP54-type proteins GTP-binding" evidence="11">
    <location>
        <begin position="362"/>
        <end position="375"/>
    </location>
</feature>
<dbReference type="SMART" id="SM00382">
    <property type="entry name" value="AAA"/>
    <property type="match status" value="1"/>
</dbReference>
<dbReference type="PANTHER" id="PTHR43134">
    <property type="entry name" value="SIGNAL RECOGNITION PARTICLE RECEPTOR SUBUNIT ALPHA"/>
    <property type="match status" value="1"/>
</dbReference>
<dbReference type="SMART" id="SM00962">
    <property type="entry name" value="SRP54"/>
    <property type="match status" value="1"/>
</dbReference>
<dbReference type="CDD" id="cd17874">
    <property type="entry name" value="FtsY"/>
    <property type="match status" value="1"/>
</dbReference>
<comment type="subcellular location">
    <subcellularLocation>
        <location evidence="9">Cell membrane</location>
        <topology evidence="9">Peripheral membrane protein</topology>
        <orientation evidence="9">Cytoplasmic side</orientation>
    </subcellularLocation>
    <subcellularLocation>
        <location evidence="9">Cytoplasm</location>
    </subcellularLocation>
</comment>
<evidence type="ECO:0000256" key="8">
    <source>
        <dbReference type="ARBA" id="ARBA00048027"/>
    </source>
</evidence>
<dbReference type="Gene3D" id="1.20.120.140">
    <property type="entry name" value="Signal recognition particle SRP54, nucleotide-binding domain"/>
    <property type="match status" value="1"/>
</dbReference>
<dbReference type="InterPro" id="IPR036225">
    <property type="entry name" value="SRP/SRP_N"/>
</dbReference>
<dbReference type="EMBL" id="JAVIKH010000009">
    <property type="protein sequence ID" value="MDX8336367.1"/>
    <property type="molecule type" value="Genomic_DNA"/>
</dbReference>
<feature type="coiled-coil region" evidence="10">
    <location>
        <begin position="6"/>
        <end position="70"/>
    </location>
</feature>
<evidence type="ECO:0000256" key="9">
    <source>
        <dbReference type="HAMAP-Rule" id="MF_00920"/>
    </source>
</evidence>
<dbReference type="RefSeq" id="WP_320313772.1">
    <property type="nucleotide sequence ID" value="NZ_JAVIKH010000009.1"/>
</dbReference>
<dbReference type="InterPro" id="IPR042101">
    <property type="entry name" value="SRP54_N_sf"/>
</dbReference>
<feature type="binding site" evidence="9">
    <location>
        <begin position="341"/>
        <end position="344"/>
    </location>
    <ligand>
        <name>GTP</name>
        <dbReference type="ChEBI" id="CHEBI:37565"/>
    </ligand>
</feature>
<dbReference type="EC" id="3.6.5.4" evidence="9"/>
<evidence type="ECO:0000256" key="7">
    <source>
        <dbReference type="ARBA" id="ARBA00023170"/>
    </source>
</evidence>
<accession>A0ABU4WBG0</accession>
<dbReference type="InterPro" id="IPR027417">
    <property type="entry name" value="P-loop_NTPase"/>
</dbReference>
<evidence type="ECO:0000256" key="2">
    <source>
        <dbReference type="ARBA" id="ARBA00022490"/>
    </source>
</evidence>
<dbReference type="Pfam" id="PF00448">
    <property type="entry name" value="SRP54"/>
    <property type="match status" value="1"/>
</dbReference>
<feature type="binding site" evidence="9">
    <location>
        <begin position="195"/>
        <end position="202"/>
    </location>
    <ligand>
        <name>GTP</name>
        <dbReference type="ChEBI" id="CHEBI:37565"/>
    </ligand>
</feature>
<comment type="subunit">
    <text evidence="9">Part of the signal recognition particle protein translocation system, which is composed of SRP and FtsY.</text>
</comment>
<evidence type="ECO:0000256" key="6">
    <source>
        <dbReference type="ARBA" id="ARBA00023136"/>
    </source>
</evidence>
<keyword evidence="5 9" id="KW-0342">GTP-binding</keyword>
<evidence type="ECO:0000256" key="4">
    <source>
        <dbReference type="ARBA" id="ARBA00022801"/>
    </source>
</evidence>
<evidence type="ECO:0000256" key="10">
    <source>
        <dbReference type="SAM" id="Coils"/>
    </source>
</evidence>
<dbReference type="Pfam" id="PF02881">
    <property type="entry name" value="SRP54_N"/>
    <property type="match status" value="1"/>
</dbReference>
<dbReference type="InterPro" id="IPR000897">
    <property type="entry name" value="SRP54_GTPase_dom"/>
</dbReference>
<keyword evidence="2 9" id="KW-0963">Cytoplasm</keyword>
<dbReference type="InterPro" id="IPR003593">
    <property type="entry name" value="AAA+_ATPase"/>
</dbReference>
<dbReference type="Proteomes" id="UP001279681">
    <property type="component" value="Unassembled WGS sequence"/>
</dbReference>
<comment type="caution">
    <text evidence="12">The sequence shown here is derived from an EMBL/GenBank/DDBJ whole genome shotgun (WGS) entry which is preliminary data.</text>
</comment>
<name>A0ABU4WBG0_9FUSO</name>
<dbReference type="SUPFAM" id="SSF47364">
    <property type="entry name" value="Domain of the SRP/SRP receptor G-proteins"/>
    <property type="match status" value="1"/>
</dbReference>
<comment type="catalytic activity">
    <reaction evidence="8 9">
        <text>GTP + H2O = GDP + phosphate + H(+)</text>
        <dbReference type="Rhea" id="RHEA:19669"/>
        <dbReference type="ChEBI" id="CHEBI:15377"/>
        <dbReference type="ChEBI" id="CHEBI:15378"/>
        <dbReference type="ChEBI" id="CHEBI:37565"/>
        <dbReference type="ChEBI" id="CHEBI:43474"/>
        <dbReference type="ChEBI" id="CHEBI:58189"/>
        <dbReference type="EC" id="3.6.5.4"/>
    </reaction>
</comment>
<evidence type="ECO:0000259" key="11">
    <source>
        <dbReference type="PROSITE" id="PS00300"/>
    </source>
</evidence>
<evidence type="ECO:0000256" key="5">
    <source>
        <dbReference type="ARBA" id="ARBA00023134"/>
    </source>
</evidence>
<dbReference type="HAMAP" id="MF_00920">
    <property type="entry name" value="FtsY"/>
    <property type="match status" value="1"/>
</dbReference>
<dbReference type="SMART" id="SM00963">
    <property type="entry name" value="SRP54_N"/>
    <property type="match status" value="1"/>
</dbReference>
<dbReference type="PROSITE" id="PS00300">
    <property type="entry name" value="SRP54"/>
    <property type="match status" value="1"/>
</dbReference>
<sequence length="389" mass="43526">MGFFNKLFGRKKENKVEEEKEKLEKEIIEEEIDRVETLKEEKKDEEIQIDEAVEKALEDEEIQEEDIEKEPVKEEVVYAEKPKVEKRSFFTSLKEKLFKSREGLFGTLKNIFTGKSIVDGEMYEELEDTLVQSDIGIEMTLKIVKDLKAEVKARGVKKPEDVYPVLKDVLEGYLITENTNLDIQPGRMNVILIVGVNGVGKTTTIGKIAAKLVKDGKKVVIGAADTFRAAAVDQLEEWTKRAGADLIKHSDGADPGAVVFDTLKAGEDKNADVVIIDTAGRLHNKNNLMKELEKINNIIKKKIGDQPYESILVLDGTTGQNGLIQARVFNEVTSLTGFIVTKLDGTAKGGILFSISEELKKPIKYIGVGEGIEDLREFNSKEYIQAIFD</sequence>